<dbReference type="EMBL" id="JALJOS010000018">
    <property type="protein sequence ID" value="KAK9827542.1"/>
    <property type="molecule type" value="Genomic_DNA"/>
</dbReference>
<comment type="catalytic activity">
    <reaction evidence="1">
        <text>Random hydrolysis of (1-&gt;4)-beta-D-mannosidic linkages in mannans, galactomannans and glucomannans.</text>
        <dbReference type="EC" id="3.2.1.78"/>
    </reaction>
</comment>
<evidence type="ECO:0000259" key="9">
    <source>
        <dbReference type="Pfam" id="PF26410"/>
    </source>
</evidence>
<gene>
    <name evidence="10" type="ORF">WJX74_009674</name>
</gene>
<protein>
    <recommendedName>
        <fullName evidence="4">mannan endo-1,4-beta-mannosidase</fullName>
        <ecNumber evidence="4">3.2.1.78</ecNumber>
    </recommendedName>
</protein>
<accession>A0AAW1R1F4</accession>
<comment type="caution">
    <text evidence="10">The sequence shown here is derived from an EMBL/GenBank/DDBJ whole genome shotgun (WGS) entry which is preliminary data.</text>
</comment>
<evidence type="ECO:0000256" key="2">
    <source>
        <dbReference type="ARBA" id="ARBA00004613"/>
    </source>
</evidence>
<dbReference type="Pfam" id="PF26410">
    <property type="entry name" value="GH5_mannosidase"/>
    <property type="match status" value="1"/>
</dbReference>
<evidence type="ECO:0000313" key="10">
    <source>
        <dbReference type="EMBL" id="KAK9827542.1"/>
    </source>
</evidence>
<keyword evidence="5" id="KW-0964">Secreted</keyword>
<dbReference type="PANTHER" id="PTHR31451:SF39">
    <property type="entry name" value="MANNAN ENDO-1,4-BETA-MANNOSIDASE 1"/>
    <property type="match status" value="1"/>
</dbReference>
<evidence type="ECO:0000256" key="8">
    <source>
        <dbReference type="ARBA" id="ARBA00023295"/>
    </source>
</evidence>
<dbReference type="AlphaFoldDB" id="A0AAW1R1F4"/>
<sequence>MRKPAATDQQVLVQLPGHSFQHSCFQLLHAMLIFMSSAFSNDSQIKRLRSSELRILQSKDSIRCQIGVDSQITSRTALDATSLAHAATVAQPSRKLLQTISTSLVKSPPTAFSSSLFSPAATLPSAPPLATGFIKTFNGKFVSDDCTEHIFTGWDSWRLVEAANGIANALPKDSSLLDGKNFVDWLFDYAVAHKLKVVRMFGFGDVQDGQGAALESASGVFDEQVFKGIDKVLDSAAKHDLKVIIALADNWKPTDGLSAYAKRCSNGDVDLFWSSTACLSLYQAHVNKVLNRVNSINGLIYKNDPAIFSWNIFNEPRCSQDISEDDSCKPGVQGFVDQMAAYIKGIDKNHMVTVGEEGFFAAGDPAINGNPQGTWSGKTGQDFRGNHMSKNIDFATIHMWPDNWKDLDSNFISNWLTSHMNVAKQLGKPLILEEFGREVDADSDAARDTERNPTHVEVYKTVQDSITTGGSLRAAMFWEWFVRPEGESIPGGITSRPYGISQFDNTYTGPIQDHANWISQHPGDKVPGCVPGTQGGAPSKSSG</sequence>
<evidence type="ECO:0000256" key="4">
    <source>
        <dbReference type="ARBA" id="ARBA00012706"/>
    </source>
</evidence>
<evidence type="ECO:0000313" key="11">
    <source>
        <dbReference type="Proteomes" id="UP001438707"/>
    </source>
</evidence>
<organism evidence="10 11">
    <name type="scientific">Apatococcus lobatus</name>
    <dbReference type="NCBI Taxonomy" id="904363"/>
    <lineage>
        <taxon>Eukaryota</taxon>
        <taxon>Viridiplantae</taxon>
        <taxon>Chlorophyta</taxon>
        <taxon>core chlorophytes</taxon>
        <taxon>Trebouxiophyceae</taxon>
        <taxon>Chlorellales</taxon>
        <taxon>Chlorellaceae</taxon>
        <taxon>Apatococcus</taxon>
    </lineage>
</organism>
<dbReference type="Proteomes" id="UP001438707">
    <property type="component" value="Unassembled WGS sequence"/>
</dbReference>
<keyword evidence="11" id="KW-1185">Reference proteome</keyword>
<dbReference type="Gene3D" id="3.20.20.80">
    <property type="entry name" value="Glycosidases"/>
    <property type="match status" value="1"/>
</dbReference>
<evidence type="ECO:0000256" key="6">
    <source>
        <dbReference type="ARBA" id="ARBA00022729"/>
    </source>
</evidence>
<dbReference type="InterPro" id="IPR045053">
    <property type="entry name" value="MAN-like"/>
</dbReference>
<comment type="similarity">
    <text evidence="3">Belongs to the glycosyl hydrolase 5 (cellulase A) family.</text>
</comment>
<evidence type="ECO:0000256" key="3">
    <source>
        <dbReference type="ARBA" id="ARBA00005641"/>
    </source>
</evidence>
<proteinExistence type="inferred from homology"/>
<dbReference type="SUPFAM" id="SSF51445">
    <property type="entry name" value="(Trans)glycosidases"/>
    <property type="match status" value="1"/>
</dbReference>
<comment type="subcellular location">
    <subcellularLocation>
        <location evidence="2">Secreted</location>
    </subcellularLocation>
</comment>
<evidence type="ECO:0000256" key="7">
    <source>
        <dbReference type="ARBA" id="ARBA00022801"/>
    </source>
</evidence>
<dbReference type="GO" id="GO:0000272">
    <property type="term" value="P:polysaccharide catabolic process"/>
    <property type="evidence" value="ECO:0007669"/>
    <property type="project" value="InterPro"/>
</dbReference>
<name>A0AAW1R1F4_9CHLO</name>
<keyword evidence="6" id="KW-0732">Signal</keyword>
<dbReference type="InterPro" id="IPR017853">
    <property type="entry name" value="GH"/>
</dbReference>
<feature type="domain" description="Glycoside hydrolase family 5" evidence="9">
    <location>
        <begin position="212"/>
        <end position="480"/>
    </location>
</feature>
<evidence type="ECO:0000256" key="5">
    <source>
        <dbReference type="ARBA" id="ARBA00022525"/>
    </source>
</evidence>
<dbReference type="InterPro" id="IPR001547">
    <property type="entry name" value="Glyco_hydro_5"/>
</dbReference>
<dbReference type="GO" id="GO:0016985">
    <property type="term" value="F:mannan endo-1,4-beta-mannosidase activity"/>
    <property type="evidence" value="ECO:0007669"/>
    <property type="project" value="UniProtKB-EC"/>
</dbReference>
<dbReference type="EC" id="3.2.1.78" evidence="4"/>
<keyword evidence="8" id="KW-0326">Glycosidase</keyword>
<dbReference type="GO" id="GO:0005576">
    <property type="term" value="C:extracellular region"/>
    <property type="evidence" value="ECO:0007669"/>
    <property type="project" value="UniProtKB-SubCell"/>
</dbReference>
<evidence type="ECO:0000256" key="1">
    <source>
        <dbReference type="ARBA" id="ARBA00001678"/>
    </source>
</evidence>
<dbReference type="PANTHER" id="PTHR31451">
    <property type="match status" value="1"/>
</dbReference>
<reference evidence="10 11" key="1">
    <citation type="journal article" date="2024" name="Nat. Commun.">
        <title>Phylogenomics reveals the evolutionary origins of lichenization in chlorophyte algae.</title>
        <authorList>
            <person name="Puginier C."/>
            <person name="Libourel C."/>
            <person name="Otte J."/>
            <person name="Skaloud P."/>
            <person name="Haon M."/>
            <person name="Grisel S."/>
            <person name="Petersen M."/>
            <person name="Berrin J.G."/>
            <person name="Delaux P.M."/>
            <person name="Dal Grande F."/>
            <person name="Keller J."/>
        </authorList>
    </citation>
    <scope>NUCLEOTIDE SEQUENCE [LARGE SCALE GENOMIC DNA]</scope>
    <source>
        <strain evidence="10 11">SAG 2145</strain>
    </source>
</reference>
<keyword evidence="7" id="KW-0378">Hydrolase</keyword>